<proteinExistence type="predicted"/>
<evidence type="ECO:0000313" key="1">
    <source>
        <dbReference type="EMBL" id="CAD9564646.1"/>
    </source>
</evidence>
<accession>A0A7S2NXA6</accession>
<organism evidence="1">
    <name type="scientific">Leptocylindrus danicus</name>
    <dbReference type="NCBI Taxonomy" id="163516"/>
    <lineage>
        <taxon>Eukaryota</taxon>
        <taxon>Sar</taxon>
        <taxon>Stramenopiles</taxon>
        <taxon>Ochrophyta</taxon>
        <taxon>Bacillariophyta</taxon>
        <taxon>Coscinodiscophyceae</taxon>
        <taxon>Chaetocerotophycidae</taxon>
        <taxon>Leptocylindrales</taxon>
        <taxon>Leptocylindraceae</taxon>
        <taxon>Leptocylindrus</taxon>
    </lineage>
</organism>
<dbReference type="AlphaFoldDB" id="A0A7S2NXA6"/>
<name>A0A7S2NXA6_9STRA</name>
<reference evidence="1" key="1">
    <citation type="submission" date="2021-01" db="EMBL/GenBank/DDBJ databases">
        <authorList>
            <person name="Corre E."/>
            <person name="Pelletier E."/>
            <person name="Niang G."/>
            <person name="Scheremetjew M."/>
            <person name="Finn R."/>
            <person name="Kale V."/>
            <person name="Holt S."/>
            <person name="Cochrane G."/>
            <person name="Meng A."/>
            <person name="Brown T."/>
            <person name="Cohen L."/>
        </authorList>
    </citation>
    <scope>NUCLEOTIDE SEQUENCE</scope>
    <source>
        <strain evidence="1">B650</strain>
    </source>
</reference>
<dbReference type="EMBL" id="HBGY01007370">
    <property type="protein sequence ID" value="CAD9564646.1"/>
    <property type="molecule type" value="Transcribed_RNA"/>
</dbReference>
<gene>
    <name evidence="1" type="ORF">LDAN0321_LOCUS4590</name>
</gene>
<sequence>MTCDCTVMMIHSCSLLLPTHEHRTFSSPLYPSIYTSSFFPITEQNFFFYCCLTTTTTTTNCDVCTLALLLHITPKNLHQYFHTNITLVRSYRILQGRYCLLALPEFERILLLSSRRFSRSSTFTLFKIIHIRRLVPSRLLQLLHRKLTRSRPRLIALASPI</sequence>
<protein>
    <submittedName>
        <fullName evidence="1">Uncharacterized protein</fullName>
    </submittedName>
</protein>